<dbReference type="PANTHER" id="PTHR11680">
    <property type="entry name" value="SERINE HYDROXYMETHYLTRANSFERASE"/>
    <property type="match status" value="1"/>
</dbReference>
<dbReference type="InterPro" id="IPR049943">
    <property type="entry name" value="Ser_HO-MeTrfase-like"/>
</dbReference>
<dbReference type="NCBIfam" id="NF000586">
    <property type="entry name" value="PRK00011.1"/>
    <property type="match status" value="1"/>
</dbReference>
<gene>
    <name evidence="10" type="ORF">MOQ_008807</name>
</gene>
<evidence type="ECO:0000256" key="4">
    <source>
        <dbReference type="ARBA" id="ARBA00022563"/>
    </source>
</evidence>
<dbReference type="Gene3D" id="3.90.1150.10">
    <property type="entry name" value="Aspartate Aminotransferase, domain 1"/>
    <property type="match status" value="1"/>
</dbReference>
<dbReference type="GO" id="GO:0019264">
    <property type="term" value="P:glycine biosynthetic process from serine"/>
    <property type="evidence" value="ECO:0007669"/>
    <property type="project" value="InterPro"/>
</dbReference>
<dbReference type="GO" id="GO:0004372">
    <property type="term" value="F:glycine hydroxymethyltransferase activity"/>
    <property type="evidence" value="ECO:0007669"/>
    <property type="project" value="UniProtKB-EC"/>
</dbReference>
<dbReference type="CDD" id="cd00378">
    <property type="entry name" value="SHMT"/>
    <property type="match status" value="1"/>
</dbReference>
<comment type="similarity">
    <text evidence="3 8">Belongs to the SHMT family.</text>
</comment>
<evidence type="ECO:0000256" key="6">
    <source>
        <dbReference type="ARBA" id="ARBA00022898"/>
    </source>
</evidence>
<keyword evidence="11" id="KW-1185">Reference proteome</keyword>
<dbReference type="FunFam" id="3.40.640.10:FF:000097">
    <property type="entry name" value="Serine hydroxymethyltransferase"/>
    <property type="match status" value="1"/>
</dbReference>
<dbReference type="HAMAP" id="MF_00051">
    <property type="entry name" value="SHMT"/>
    <property type="match status" value="1"/>
</dbReference>
<evidence type="ECO:0000256" key="3">
    <source>
        <dbReference type="ARBA" id="ARBA00006376"/>
    </source>
</evidence>
<comment type="pathway">
    <text evidence="2 8">One-carbon metabolism; tetrahydrofolate interconversion.</text>
</comment>
<dbReference type="AlphaFoldDB" id="K2MYR0"/>
<dbReference type="OrthoDB" id="10265628at2759"/>
<dbReference type="GO" id="GO:0035999">
    <property type="term" value="P:tetrahydrofolate interconversion"/>
    <property type="evidence" value="ECO:0007669"/>
    <property type="project" value="UniProtKB-UniPathway"/>
</dbReference>
<reference evidence="10 11" key="1">
    <citation type="journal article" date="2012" name="BMC Genomics">
        <title>Comparative genomic analysis of human infective Trypanosoma cruzi lineages with the bat-restricted subspecies T. cruzi marinkellei.</title>
        <authorList>
            <person name="Franzen O."/>
            <person name="Talavera-Lopez C."/>
            <person name="Ochaya S."/>
            <person name="Butler C.E."/>
            <person name="Messenger L.A."/>
            <person name="Lewis M.D."/>
            <person name="Llewellyn M.S."/>
            <person name="Marinkelle C.J."/>
            <person name="Tyler K.M."/>
            <person name="Miles M.A."/>
            <person name="Andersson B."/>
        </authorList>
    </citation>
    <scope>NUCLEOTIDE SEQUENCE [LARGE SCALE GENOMIC DNA]</scope>
    <source>
        <strain evidence="10 11">B7</strain>
    </source>
</reference>
<dbReference type="SUPFAM" id="SSF53383">
    <property type="entry name" value="PLP-dependent transferases"/>
    <property type="match status" value="1"/>
</dbReference>
<organism evidence="10 11">
    <name type="scientific">Trypanosoma cruzi marinkellei</name>
    <dbReference type="NCBI Taxonomy" id="85056"/>
    <lineage>
        <taxon>Eukaryota</taxon>
        <taxon>Discoba</taxon>
        <taxon>Euglenozoa</taxon>
        <taxon>Kinetoplastea</taxon>
        <taxon>Metakinetoplastina</taxon>
        <taxon>Trypanosomatida</taxon>
        <taxon>Trypanosomatidae</taxon>
        <taxon>Trypanosoma</taxon>
        <taxon>Schizotrypanum</taxon>
    </lineage>
</organism>
<feature type="domain" description="Serine hydroxymethyltransferase-like" evidence="9">
    <location>
        <begin position="7"/>
        <end position="395"/>
    </location>
</feature>
<keyword evidence="5 8" id="KW-0808">Transferase</keyword>
<keyword evidence="6 7" id="KW-0663">Pyridoxal phosphate</keyword>
<evidence type="ECO:0000256" key="7">
    <source>
        <dbReference type="PIRSR" id="PIRSR000412-50"/>
    </source>
</evidence>
<dbReference type="EMBL" id="AHKC01018133">
    <property type="protein sequence ID" value="EKF27471.1"/>
    <property type="molecule type" value="Genomic_DNA"/>
</dbReference>
<evidence type="ECO:0000313" key="11">
    <source>
        <dbReference type="Proteomes" id="UP000007350"/>
    </source>
</evidence>
<name>K2MYR0_TRYCR</name>
<evidence type="ECO:0000256" key="1">
    <source>
        <dbReference type="ARBA" id="ARBA00001933"/>
    </source>
</evidence>
<dbReference type="EC" id="2.1.2.1" evidence="8"/>
<comment type="caution">
    <text evidence="10">The sequence shown here is derived from an EMBL/GenBank/DDBJ whole genome shotgun (WGS) entry which is preliminary data.</text>
</comment>
<dbReference type="InterPro" id="IPR001085">
    <property type="entry name" value="Ser_HO-MeTrfase"/>
</dbReference>
<dbReference type="InterPro" id="IPR015424">
    <property type="entry name" value="PyrdxlP-dep_Trfase"/>
</dbReference>
<dbReference type="InterPro" id="IPR015422">
    <property type="entry name" value="PyrdxlP-dep_Trfase_small"/>
</dbReference>
<comment type="catalytic activity">
    <reaction evidence="8">
        <text>(6R)-5,10-methylene-5,6,7,8-tetrahydrofolate + glycine + H2O = (6S)-5,6,7,8-tetrahydrofolate + L-serine</text>
        <dbReference type="Rhea" id="RHEA:15481"/>
        <dbReference type="ChEBI" id="CHEBI:15377"/>
        <dbReference type="ChEBI" id="CHEBI:15636"/>
        <dbReference type="ChEBI" id="CHEBI:33384"/>
        <dbReference type="ChEBI" id="CHEBI:57305"/>
        <dbReference type="ChEBI" id="CHEBI:57453"/>
        <dbReference type="EC" id="2.1.2.1"/>
    </reaction>
</comment>
<evidence type="ECO:0000259" key="9">
    <source>
        <dbReference type="Pfam" id="PF00464"/>
    </source>
</evidence>
<dbReference type="GO" id="GO:0030170">
    <property type="term" value="F:pyridoxal phosphate binding"/>
    <property type="evidence" value="ECO:0007669"/>
    <property type="project" value="InterPro"/>
</dbReference>
<evidence type="ECO:0000313" key="10">
    <source>
        <dbReference type="EMBL" id="EKF27471.1"/>
    </source>
</evidence>
<dbReference type="InterPro" id="IPR015421">
    <property type="entry name" value="PyrdxlP-dep_Trfase_major"/>
</dbReference>
<evidence type="ECO:0000256" key="5">
    <source>
        <dbReference type="ARBA" id="ARBA00022679"/>
    </source>
</evidence>
<dbReference type="GO" id="GO:0005739">
    <property type="term" value="C:mitochondrion"/>
    <property type="evidence" value="ECO:0007669"/>
    <property type="project" value="TreeGrafter"/>
</dbReference>
<comment type="cofactor">
    <cofactor evidence="1 7 8">
        <name>pyridoxal 5'-phosphate</name>
        <dbReference type="ChEBI" id="CHEBI:597326"/>
    </cofactor>
</comment>
<feature type="modified residue" description="N6-(pyridoxal phosphate)lysine" evidence="7">
    <location>
        <position position="235"/>
    </location>
</feature>
<comment type="function">
    <text evidence="8">Interconversion of serine and glycine.</text>
</comment>
<accession>K2MYR0</accession>
<evidence type="ECO:0000256" key="8">
    <source>
        <dbReference type="RuleBase" id="RU000585"/>
    </source>
</evidence>
<dbReference type="Proteomes" id="UP000007350">
    <property type="component" value="Unassembled WGS sequence"/>
</dbReference>
<dbReference type="PANTHER" id="PTHR11680:SF35">
    <property type="entry name" value="SERINE HYDROXYMETHYLTRANSFERASE 1"/>
    <property type="match status" value="1"/>
</dbReference>
<evidence type="ECO:0000256" key="2">
    <source>
        <dbReference type="ARBA" id="ARBA00004777"/>
    </source>
</evidence>
<dbReference type="Gene3D" id="3.40.640.10">
    <property type="entry name" value="Type I PLP-dependent aspartate aminotransferase-like (Major domain)"/>
    <property type="match status" value="1"/>
</dbReference>
<sequence length="464" mass="50899">MSKSLIEHDPQLADVIEKEKARQYRSLELIASENLTSRAVLECLGSCLTNKYAEGECGNRYYGGTEYCDMIETLAKSRALQAFKLDETEWGVNVQPYSGSPANFAVYTGLLQPHSRIMGLDLPSGGHLTHGFYTAKKKISATSLYFESFPYKVDANGVIDYESLEKISEVFRPAMIIMGASAYCRDFDYVRLRALCDSLGCLLFMDMAHTAGLIAGGVLKSPFPYADVVSTTTHKSLRGPRAGMIFYRKKGRNGEATNFESRINEAVFPGLQGGPHMHQIAAIATQMKEVCDPAWAKYAQQVVKNAKKLAAALIARGHRLVSEEVDNHVVLWNVRELGLTGNKVEKLLDFVSISVNKNSIPGDKSALAPGGVRLGTCALTTRGMVESDMERVADLLDRAAKLCVALQQQVGPKIKDFVDAMRTSELAAQLRLEVEQIASSLYIPGLDLETMKYKDGIPPAASNH</sequence>
<dbReference type="InterPro" id="IPR039429">
    <property type="entry name" value="SHMT-like_dom"/>
</dbReference>
<dbReference type="Pfam" id="PF00464">
    <property type="entry name" value="SHMT"/>
    <property type="match status" value="1"/>
</dbReference>
<dbReference type="PROSITE" id="PS00096">
    <property type="entry name" value="SHMT"/>
    <property type="match status" value="1"/>
</dbReference>
<dbReference type="PIRSF" id="PIRSF000412">
    <property type="entry name" value="SHMT"/>
    <property type="match status" value="1"/>
</dbReference>
<proteinExistence type="inferred from homology"/>
<dbReference type="UniPathway" id="UPA00193"/>
<dbReference type="InterPro" id="IPR019798">
    <property type="entry name" value="Ser_HO-MeTrfase_PLP_BS"/>
</dbReference>
<protein>
    <recommendedName>
        <fullName evidence="8">Serine hydroxymethyltransferase</fullName>
        <ecNumber evidence="8">2.1.2.1</ecNumber>
    </recommendedName>
</protein>
<keyword evidence="4 8" id="KW-0554">One-carbon metabolism</keyword>